<sequence>MPHCDAHPPSASVPHQSSAPTMPTGFDPARDIPDLKGKVFLVTGGTAGLGLQTVEALAAHAPAHVCFMGRNATKAAAVVEGLRARHPDASVSFVRCDMASLASVRDAARAFLAAGHGRLDVLVCNAGIMCVDAAVTAADGYQVEWQTNHLGHALLIKLLLPLLRATAASGGADGGGADVRIVNLTSQAYRQAPHGGIDFATLRTPQETLGNALIPGHRWSRYGQSKLANMLYADALAARHPELLCVSVHPGYIFTDLFTGVPFFTKLPVFFIAIGQTLQVDEGAHNQLWAATAPRDAVKTGTYYEPVGVAARRTTAYSNDAKLADKLWDWTEEALKDYSRTQQQPKTMSKPYDPADHLVDAYRSARLQYVRADAADERFLAFVPQLEQDPVIQAHAAPTALQPKGRRHFEEYAAGVAAATLGVMICLLPEEEAARQQQQQQGKQQQQQRSDEAQKTLPQQQPQQRQHSLQQGQKADGEQQQQQQEQRRQGEEDKTEGSPPQPPTIVGVICLGWGGANPATAHHRGSHIGVSLAAAHQGRGYGREAIDWMLDWAFRHAGLHTVAISAASYNARACALYERMGFAREGRRRETIWMDRRWHDEIEFGMTEGEWEALRGTALDDGDLIKLVPKATQLLALALDAQLDQPGQHLEHHVLHPLPVDGADELLHEGAVLGRNGHLRRQQRYVGPGEVLRLRNLDVHLGRAQAVVQLRPVAAGHGVVAGHADEQEGCAQAQALVDDGPVDVAVEVGARADAPVAQHGVGGRVAPDRVPVEQQLVDVQAARVVLGQGLDEGFGLSVELLDEEQDVGDAGLCSGQRARAHHGDGGTHVEGLEGFGGVCLVDVAVRDGGIGELDDGGIVRVVDRDDDVAVAGKGARTGRVGEPRGAEPGREEDHGMLGSRTAVLAGRRLGGELAVLNVEAGEGVVGEAARDGLLVVERGRQRWHQGLGLELARMTGLVDREKGRDDDAALVLGRERVLPGIVGEGEDARCHAVRARRAWDGGGLNGGKETGKQQEAHCESMNAEMMIRHSYEDDVGDVMYALRAANSQVSHQPALPKLGSTGRLRPRGTRVRDPSYVPPGPIDDASERAMQPDQRAVCAAAYDGGGPTTRQRHLNSMSRAGGAMVVGNKMQQGWDSASGPAAGLCCHVFEGAMAGRGA</sequence>
<feature type="compositionally biased region" description="Basic and acidic residues" evidence="3">
    <location>
        <begin position="879"/>
        <end position="895"/>
    </location>
</feature>
<feature type="region of interest" description="Disordered" evidence="3">
    <location>
        <begin position="1"/>
        <end position="28"/>
    </location>
</feature>
<organism evidence="5 6">
    <name type="scientific">Purpureocillium lavendulum</name>
    <dbReference type="NCBI Taxonomy" id="1247861"/>
    <lineage>
        <taxon>Eukaryota</taxon>
        <taxon>Fungi</taxon>
        <taxon>Dikarya</taxon>
        <taxon>Ascomycota</taxon>
        <taxon>Pezizomycotina</taxon>
        <taxon>Sordariomycetes</taxon>
        <taxon>Hypocreomycetidae</taxon>
        <taxon>Hypocreales</taxon>
        <taxon>Ophiocordycipitaceae</taxon>
        <taxon>Purpureocillium</taxon>
    </lineage>
</organism>
<evidence type="ECO:0000259" key="4">
    <source>
        <dbReference type="PROSITE" id="PS51186"/>
    </source>
</evidence>
<accession>A0AB34G3Q7</accession>
<feature type="region of interest" description="Disordered" evidence="3">
    <location>
        <begin position="1052"/>
        <end position="1089"/>
    </location>
</feature>
<comment type="caution">
    <text evidence="5">The sequence shown here is derived from an EMBL/GenBank/DDBJ whole genome shotgun (WGS) entry which is preliminary data.</text>
</comment>
<dbReference type="InterPro" id="IPR016181">
    <property type="entry name" value="Acyl_CoA_acyltransferase"/>
</dbReference>
<gene>
    <name evidence="5" type="ORF">O9K51_00111</name>
</gene>
<dbReference type="Gene3D" id="3.40.50.720">
    <property type="entry name" value="NAD(P)-binding Rossmann-like Domain"/>
    <property type="match status" value="1"/>
</dbReference>
<dbReference type="AlphaFoldDB" id="A0AB34G3Q7"/>
<feature type="compositionally biased region" description="Low complexity" evidence="3">
    <location>
        <begin position="436"/>
        <end position="448"/>
    </location>
</feature>
<dbReference type="PRINTS" id="PR00081">
    <property type="entry name" value="GDHRDH"/>
</dbReference>
<dbReference type="Gene3D" id="3.40.630.30">
    <property type="match status" value="1"/>
</dbReference>
<dbReference type="PANTHER" id="PTHR24320">
    <property type="entry name" value="RETINOL DEHYDROGENASE"/>
    <property type="match status" value="1"/>
</dbReference>
<dbReference type="CDD" id="cd04301">
    <property type="entry name" value="NAT_SF"/>
    <property type="match status" value="1"/>
</dbReference>
<evidence type="ECO:0000256" key="2">
    <source>
        <dbReference type="ARBA" id="ARBA00023002"/>
    </source>
</evidence>
<evidence type="ECO:0000313" key="6">
    <source>
        <dbReference type="Proteomes" id="UP001163105"/>
    </source>
</evidence>
<keyword evidence="6" id="KW-1185">Reference proteome</keyword>
<reference evidence="5" key="1">
    <citation type="submission" date="2023-01" db="EMBL/GenBank/DDBJ databases">
        <title>The growth and conidiation of Purpureocillium lavendulum are regulated by nitrogen source and histone H3K14 acetylation.</title>
        <authorList>
            <person name="Tang P."/>
            <person name="Han J."/>
            <person name="Zhang C."/>
            <person name="Tang P."/>
            <person name="Qi F."/>
            <person name="Zhang K."/>
            <person name="Liang L."/>
        </authorList>
    </citation>
    <scope>NUCLEOTIDE SEQUENCE</scope>
    <source>
        <strain evidence="5">YMF1.00683</strain>
    </source>
</reference>
<evidence type="ECO:0000313" key="5">
    <source>
        <dbReference type="EMBL" id="KAJ6445352.1"/>
    </source>
</evidence>
<feature type="region of interest" description="Disordered" evidence="3">
    <location>
        <begin position="436"/>
        <end position="509"/>
    </location>
</feature>
<feature type="domain" description="N-acetyltransferase" evidence="4">
    <location>
        <begin position="455"/>
        <end position="599"/>
    </location>
</feature>
<dbReference type="GO" id="GO:0016747">
    <property type="term" value="F:acyltransferase activity, transferring groups other than amino-acyl groups"/>
    <property type="evidence" value="ECO:0007669"/>
    <property type="project" value="InterPro"/>
</dbReference>
<dbReference type="GO" id="GO:0016491">
    <property type="term" value="F:oxidoreductase activity"/>
    <property type="evidence" value="ECO:0007669"/>
    <property type="project" value="UniProtKB-KW"/>
</dbReference>
<dbReference type="PANTHER" id="PTHR24320:SF154">
    <property type="entry name" value="OXIDOREDUCTASE, SHORT-CHAIN DEHYDROGENASE_REDUCTASE FAMILY (AFU_ORTHOLOGUE AFUA_2G04560)"/>
    <property type="match status" value="1"/>
</dbReference>
<dbReference type="InterPro" id="IPR000182">
    <property type="entry name" value="GNAT_dom"/>
</dbReference>
<dbReference type="SUPFAM" id="SSF51735">
    <property type="entry name" value="NAD(P)-binding Rossmann-fold domains"/>
    <property type="match status" value="1"/>
</dbReference>
<protein>
    <submittedName>
        <fullName evidence="5">Oxidoreductase</fullName>
    </submittedName>
</protein>
<comment type="similarity">
    <text evidence="1">Belongs to the short-chain dehydrogenases/reductases (SDR) family.</text>
</comment>
<feature type="compositionally biased region" description="Low complexity" evidence="3">
    <location>
        <begin position="459"/>
        <end position="484"/>
    </location>
</feature>
<dbReference type="PROSITE" id="PS51186">
    <property type="entry name" value="GNAT"/>
    <property type="match status" value="1"/>
</dbReference>
<proteinExistence type="inferred from homology"/>
<name>A0AB34G3Q7_9HYPO</name>
<dbReference type="Proteomes" id="UP001163105">
    <property type="component" value="Unassembled WGS sequence"/>
</dbReference>
<dbReference type="SUPFAM" id="SSF55729">
    <property type="entry name" value="Acyl-CoA N-acyltransferases (Nat)"/>
    <property type="match status" value="1"/>
</dbReference>
<dbReference type="Pfam" id="PF00106">
    <property type="entry name" value="adh_short"/>
    <property type="match status" value="1"/>
</dbReference>
<feature type="region of interest" description="Disordered" evidence="3">
    <location>
        <begin position="874"/>
        <end position="895"/>
    </location>
</feature>
<dbReference type="Pfam" id="PF00583">
    <property type="entry name" value="Acetyltransf_1"/>
    <property type="match status" value="1"/>
</dbReference>
<dbReference type="InterPro" id="IPR036291">
    <property type="entry name" value="NAD(P)-bd_dom_sf"/>
</dbReference>
<evidence type="ECO:0000256" key="1">
    <source>
        <dbReference type="ARBA" id="ARBA00006484"/>
    </source>
</evidence>
<evidence type="ECO:0000256" key="3">
    <source>
        <dbReference type="SAM" id="MobiDB-lite"/>
    </source>
</evidence>
<dbReference type="InterPro" id="IPR002347">
    <property type="entry name" value="SDR_fam"/>
</dbReference>
<feature type="compositionally biased region" description="Basic and acidic residues" evidence="3">
    <location>
        <begin position="485"/>
        <end position="496"/>
    </location>
</feature>
<keyword evidence="2" id="KW-0560">Oxidoreductase</keyword>
<dbReference type="EMBL" id="JAQHRD010000001">
    <property type="protein sequence ID" value="KAJ6445352.1"/>
    <property type="molecule type" value="Genomic_DNA"/>
</dbReference>